<dbReference type="InterPro" id="IPR002372">
    <property type="entry name" value="PQQ_rpt_dom"/>
</dbReference>
<dbReference type="SUPFAM" id="SSF101898">
    <property type="entry name" value="NHL repeat"/>
    <property type="match status" value="1"/>
</dbReference>
<comment type="caution">
    <text evidence="2">The sequence shown here is derived from an EMBL/GenBank/DDBJ whole genome shotgun (WGS) entry which is preliminary data.</text>
</comment>
<organism evidence="2 3">
    <name type="scientific">Candidatus Methanofastidiosum methylothiophilum</name>
    <dbReference type="NCBI Taxonomy" id="1705564"/>
    <lineage>
        <taxon>Archaea</taxon>
        <taxon>Methanobacteriati</taxon>
        <taxon>Methanobacteriota</taxon>
        <taxon>Stenosarchaea group</taxon>
        <taxon>Candidatus Methanofastidiosia</taxon>
        <taxon>Candidatus Methanofastidiosales</taxon>
        <taxon>Candidatus Methanofastidiosaceae</taxon>
        <taxon>Candidatus Methanofastidiosum</taxon>
    </lineage>
</organism>
<sequence length="371" mass="41693">MNHKYAILVLSILVFSLPMATFAYSLMWEKSYDGGKNDFANSLVCDFQDNIIVTGSTYVKSWDYITIKYDRNGNVLWQNIEQEDGTQQANDVTVDKQNNVIVTGISSGRYYTVKYNSEGKKLWAEKFNMGANDSGEGVATDSKGNVIVTGHSFITNQFDVYTIKYDKNGKMLWKVVYQDAHDDFAYDVVVDASDNIIVAGMTMGTSRVDTENSFMVLKYDKDGKLLWRAQYDGKQAHGMGVALDFEGNIVVAGYVHNGNDFDYKTVKFSKDGKILWNRSHNGGKDDKAYGVAIDKKDNIAITGSSYKGGALFFDYLTVIYDKNGKQIWEQRQAIGEDDQANGIAFDSKGNVVVTGSTRLKSWEFYTIKYRT</sequence>
<evidence type="ECO:0000313" key="3">
    <source>
        <dbReference type="Proteomes" id="UP000075398"/>
    </source>
</evidence>
<dbReference type="Pfam" id="PF13360">
    <property type="entry name" value="PQQ_2"/>
    <property type="match status" value="1"/>
</dbReference>
<dbReference type="InterPro" id="IPR011042">
    <property type="entry name" value="6-blade_b-propeller_TolB-like"/>
</dbReference>
<protein>
    <submittedName>
        <fullName evidence="2">Beta-propeller repeat protein</fullName>
    </submittedName>
</protein>
<name>A0A150J8H3_9EURY</name>
<feature type="domain" description="Pyrrolo-quinoline quinone repeat" evidence="1">
    <location>
        <begin position="165"/>
        <end position="343"/>
    </location>
</feature>
<dbReference type="EMBL" id="LNGC01000006">
    <property type="protein sequence ID" value="KYC53388.1"/>
    <property type="molecule type" value="Genomic_DNA"/>
</dbReference>
<evidence type="ECO:0000313" key="2">
    <source>
        <dbReference type="EMBL" id="KYC53388.1"/>
    </source>
</evidence>
<dbReference type="PANTHER" id="PTHR42754">
    <property type="entry name" value="ENDOGLUCANASE"/>
    <property type="match status" value="1"/>
</dbReference>
<proteinExistence type="predicted"/>
<gene>
    <name evidence="2" type="ORF">AMQ22_00285</name>
</gene>
<dbReference type="Gene3D" id="2.120.10.30">
    <property type="entry name" value="TolB, C-terminal domain"/>
    <property type="match status" value="1"/>
</dbReference>
<evidence type="ECO:0000259" key="1">
    <source>
        <dbReference type="Pfam" id="PF13360"/>
    </source>
</evidence>
<dbReference type="Proteomes" id="UP000075398">
    <property type="component" value="Unassembled WGS sequence"/>
</dbReference>
<reference evidence="2 3" key="1">
    <citation type="journal article" date="2016" name="ISME J.">
        <title>Chasing the elusive Euryarchaeota class WSA2: genomes reveal a uniquely fastidious methyl-reducing methanogen.</title>
        <authorList>
            <person name="Nobu M.K."/>
            <person name="Narihiro T."/>
            <person name="Kuroda K."/>
            <person name="Mei R."/>
            <person name="Liu W.T."/>
        </authorList>
    </citation>
    <scope>NUCLEOTIDE SEQUENCE [LARGE SCALE GENOMIC DNA]</scope>
    <source>
        <strain evidence="2">U1lsi0528_Bin055</strain>
    </source>
</reference>
<dbReference type="AlphaFoldDB" id="A0A150J8H3"/>
<accession>A0A150J8H3</accession>
<dbReference type="PANTHER" id="PTHR42754:SF1">
    <property type="entry name" value="LIPOPROTEIN"/>
    <property type="match status" value="1"/>
</dbReference>